<protein>
    <submittedName>
        <fullName evidence="1">WYL domain-containing protein</fullName>
    </submittedName>
</protein>
<accession>A0ABX0A4N6</accession>
<evidence type="ECO:0000313" key="2">
    <source>
        <dbReference type="Proteomes" id="UP000743899"/>
    </source>
</evidence>
<sequence length="73" mass="8476">MQGLLIKCAVDKKPVEIIYQSKKGTISQRTILIKKVNQQQILAYCYQKRQIRSFIIEQILAVQPVKKRFTTPA</sequence>
<keyword evidence="2" id="KW-1185">Reference proteome</keyword>
<organism evidence="1 2">
    <name type="scientific">Pallidibacillus pasinlerensis</name>
    <dbReference type="NCBI Taxonomy" id="2703818"/>
    <lineage>
        <taxon>Bacteria</taxon>
        <taxon>Bacillati</taxon>
        <taxon>Bacillota</taxon>
        <taxon>Bacilli</taxon>
        <taxon>Bacillales</taxon>
        <taxon>Bacillaceae</taxon>
        <taxon>Pallidibacillus</taxon>
    </lineage>
</organism>
<proteinExistence type="predicted"/>
<dbReference type="EMBL" id="JAACYS010000058">
    <property type="protein sequence ID" value="NCU18380.1"/>
    <property type="molecule type" value="Genomic_DNA"/>
</dbReference>
<name>A0ABX0A4N6_9BACI</name>
<comment type="caution">
    <text evidence="1">The sequence shown here is derived from an EMBL/GenBank/DDBJ whole genome shotgun (WGS) entry which is preliminary data.</text>
</comment>
<reference evidence="1 2" key="1">
    <citation type="submission" date="2020-01" db="EMBL/GenBank/DDBJ databases">
        <title>A novel Bacillus sp. from Pasinler.</title>
        <authorList>
            <person name="Adiguzel A."/>
            <person name="Ay H."/>
            <person name="Baltaci M.O."/>
        </authorList>
    </citation>
    <scope>NUCLEOTIDE SEQUENCE [LARGE SCALE GENOMIC DNA]</scope>
    <source>
        <strain evidence="1 2">P1</strain>
    </source>
</reference>
<evidence type="ECO:0000313" key="1">
    <source>
        <dbReference type="EMBL" id="NCU18380.1"/>
    </source>
</evidence>
<dbReference type="Proteomes" id="UP000743899">
    <property type="component" value="Unassembled WGS sequence"/>
</dbReference>
<dbReference type="RefSeq" id="WP_161921212.1">
    <property type="nucleotide sequence ID" value="NZ_JAACYS010000058.1"/>
</dbReference>
<gene>
    <name evidence="1" type="ORF">GW534_11705</name>
</gene>